<keyword evidence="2" id="KW-1185">Reference proteome</keyword>
<gene>
    <name evidence="1" type="ORF">SCALOS_LOCUS11134</name>
</gene>
<name>A0ACA9PPV9_9GLOM</name>
<organism evidence="1 2">
    <name type="scientific">Scutellospora calospora</name>
    <dbReference type="NCBI Taxonomy" id="85575"/>
    <lineage>
        <taxon>Eukaryota</taxon>
        <taxon>Fungi</taxon>
        <taxon>Fungi incertae sedis</taxon>
        <taxon>Mucoromycota</taxon>
        <taxon>Glomeromycotina</taxon>
        <taxon>Glomeromycetes</taxon>
        <taxon>Diversisporales</taxon>
        <taxon>Gigasporaceae</taxon>
        <taxon>Scutellospora</taxon>
    </lineage>
</organism>
<comment type="caution">
    <text evidence="1">The sequence shown here is derived from an EMBL/GenBank/DDBJ whole genome shotgun (WGS) entry which is preliminary data.</text>
</comment>
<feature type="non-terminal residue" evidence="1">
    <location>
        <position position="1"/>
    </location>
</feature>
<proteinExistence type="predicted"/>
<sequence>NKPFKPVHTDFILFVANTKNKNTQKMLQSIATSTDNIPSSPTPVTHQHSCQKCQQPISCKVTNNQHKLSNDATFQNNNAYHYTCLTPKVTETSTTTDVYATSSTSPIDYASTRKNFLATF</sequence>
<protein>
    <submittedName>
        <fullName evidence="1">2193_t:CDS:1</fullName>
    </submittedName>
</protein>
<dbReference type="EMBL" id="CAJVPM010046031">
    <property type="protein sequence ID" value="CAG8717756.1"/>
    <property type="molecule type" value="Genomic_DNA"/>
</dbReference>
<evidence type="ECO:0000313" key="1">
    <source>
        <dbReference type="EMBL" id="CAG8717756.1"/>
    </source>
</evidence>
<reference evidence="1" key="1">
    <citation type="submission" date="2021-06" db="EMBL/GenBank/DDBJ databases">
        <authorList>
            <person name="Kallberg Y."/>
            <person name="Tangrot J."/>
            <person name="Rosling A."/>
        </authorList>
    </citation>
    <scope>NUCLEOTIDE SEQUENCE</scope>
    <source>
        <strain evidence="1">AU212A</strain>
    </source>
</reference>
<dbReference type="Proteomes" id="UP000789860">
    <property type="component" value="Unassembled WGS sequence"/>
</dbReference>
<evidence type="ECO:0000313" key="2">
    <source>
        <dbReference type="Proteomes" id="UP000789860"/>
    </source>
</evidence>
<accession>A0ACA9PPV9</accession>